<accession>A0A814QK93</accession>
<dbReference type="Proteomes" id="UP000663829">
    <property type="component" value="Unassembled WGS sequence"/>
</dbReference>
<gene>
    <name evidence="1" type="ORF">GPM918_LOCUS19702</name>
    <name evidence="2" type="ORF">SRO942_LOCUS19696</name>
</gene>
<sequence length="170" mass="19242">MISVLHWSQESKLYSPDTRQYVTCKLFGILRVIGNSGCIKQICQASEWVELYFRKALFTDDHGKFSSTCIETATPARLAMDLASSSKFLSSDDDGPLRKMDFFNPTSKLAKQKQSIIIDAYNGVYQDKKTTITDAKDINDRSLTILIPTTGNQWFKILPYFDSNVTNGYP</sequence>
<dbReference type="EMBL" id="CAJOBC010006040">
    <property type="protein sequence ID" value="CAF3884741.1"/>
    <property type="molecule type" value="Genomic_DNA"/>
</dbReference>
<name>A0A814QK93_9BILA</name>
<keyword evidence="3" id="KW-1185">Reference proteome</keyword>
<evidence type="ECO:0000313" key="3">
    <source>
        <dbReference type="Proteomes" id="UP000663829"/>
    </source>
</evidence>
<protein>
    <submittedName>
        <fullName evidence="1">Uncharacterized protein</fullName>
    </submittedName>
</protein>
<evidence type="ECO:0000313" key="2">
    <source>
        <dbReference type="EMBL" id="CAF3884741.1"/>
    </source>
</evidence>
<reference evidence="1" key="1">
    <citation type="submission" date="2021-02" db="EMBL/GenBank/DDBJ databases">
        <authorList>
            <person name="Nowell W R."/>
        </authorList>
    </citation>
    <scope>NUCLEOTIDE SEQUENCE</scope>
</reference>
<dbReference type="Proteomes" id="UP000681722">
    <property type="component" value="Unassembled WGS sequence"/>
</dbReference>
<proteinExistence type="predicted"/>
<comment type="caution">
    <text evidence="1">The sequence shown here is derived from an EMBL/GenBank/DDBJ whole genome shotgun (WGS) entry which is preliminary data.</text>
</comment>
<organism evidence="1 3">
    <name type="scientific">Didymodactylos carnosus</name>
    <dbReference type="NCBI Taxonomy" id="1234261"/>
    <lineage>
        <taxon>Eukaryota</taxon>
        <taxon>Metazoa</taxon>
        <taxon>Spiralia</taxon>
        <taxon>Gnathifera</taxon>
        <taxon>Rotifera</taxon>
        <taxon>Eurotatoria</taxon>
        <taxon>Bdelloidea</taxon>
        <taxon>Philodinida</taxon>
        <taxon>Philodinidae</taxon>
        <taxon>Didymodactylos</taxon>
    </lineage>
</organism>
<dbReference type="EMBL" id="CAJNOQ010006041">
    <property type="protein sequence ID" value="CAF1121271.1"/>
    <property type="molecule type" value="Genomic_DNA"/>
</dbReference>
<evidence type="ECO:0000313" key="1">
    <source>
        <dbReference type="EMBL" id="CAF1121271.1"/>
    </source>
</evidence>
<dbReference type="AlphaFoldDB" id="A0A814QK93"/>